<name>A0A6I4U7D5_9SPHN</name>
<reference evidence="3 4" key="1">
    <citation type="submission" date="2019-12" db="EMBL/GenBank/DDBJ databases">
        <title>Genomic-based taxomic classification of the family Erythrobacteraceae.</title>
        <authorList>
            <person name="Xu L."/>
        </authorList>
    </citation>
    <scope>NUCLEOTIDE SEQUENCE [LARGE SCALE GENOMIC DNA]</scope>
    <source>
        <strain evidence="3 4">LMG 29519</strain>
    </source>
</reference>
<evidence type="ECO:0000313" key="4">
    <source>
        <dbReference type="Proteomes" id="UP000429229"/>
    </source>
</evidence>
<feature type="chain" id="PRO_5026202170" evidence="2">
    <location>
        <begin position="23"/>
        <end position="127"/>
    </location>
</feature>
<gene>
    <name evidence="3" type="ORF">GRI68_11450</name>
</gene>
<dbReference type="EMBL" id="WTYR01000001">
    <property type="protein sequence ID" value="MXP10793.1"/>
    <property type="molecule type" value="Genomic_DNA"/>
</dbReference>
<dbReference type="AlphaFoldDB" id="A0A6I4U7D5"/>
<dbReference type="PROSITE" id="PS51257">
    <property type="entry name" value="PROKAR_LIPOPROTEIN"/>
    <property type="match status" value="1"/>
</dbReference>
<dbReference type="Proteomes" id="UP000429229">
    <property type="component" value="Unassembled WGS sequence"/>
</dbReference>
<keyword evidence="2" id="KW-0732">Signal</keyword>
<evidence type="ECO:0000256" key="2">
    <source>
        <dbReference type="SAM" id="SignalP"/>
    </source>
</evidence>
<sequence>MKRFAFLLMPLLAGCAAGTGSSGPPLPPVTQAGTPPPPRTPARSSGVGLESVLDATAAQLVRKFGQPRIDLAEGDARKLQFAGPPCVLDVYLYTPEGAREQRATWVDARNLAGESVEPAACIGALGR</sequence>
<evidence type="ECO:0000313" key="3">
    <source>
        <dbReference type="EMBL" id="MXP10793.1"/>
    </source>
</evidence>
<evidence type="ECO:0000256" key="1">
    <source>
        <dbReference type="SAM" id="MobiDB-lite"/>
    </source>
</evidence>
<dbReference type="OrthoDB" id="8482143at2"/>
<feature type="region of interest" description="Disordered" evidence="1">
    <location>
        <begin position="19"/>
        <end position="48"/>
    </location>
</feature>
<organism evidence="3 4">
    <name type="scientific">Alteriqipengyuania halimionae</name>
    <dbReference type="NCBI Taxonomy" id="1926630"/>
    <lineage>
        <taxon>Bacteria</taxon>
        <taxon>Pseudomonadati</taxon>
        <taxon>Pseudomonadota</taxon>
        <taxon>Alphaproteobacteria</taxon>
        <taxon>Sphingomonadales</taxon>
        <taxon>Erythrobacteraceae</taxon>
        <taxon>Alteriqipengyuania</taxon>
    </lineage>
</organism>
<feature type="compositionally biased region" description="Pro residues" evidence="1">
    <location>
        <begin position="24"/>
        <end position="40"/>
    </location>
</feature>
<protein>
    <submittedName>
        <fullName evidence="3">Uncharacterized protein</fullName>
    </submittedName>
</protein>
<dbReference type="RefSeq" id="WP_160617358.1">
    <property type="nucleotide sequence ID" value="NZ_WTYR01000001.1"/>
</dbReference>
<feature type="signal peptide" evidence="2">
    <location>
        <begin position="1"/>
        <end position="22"/>
    </location>
</feature>
<proteinExistence type="predicted"/>
<keyword evidence="4" id="KW-1185">Reference proteome</keyword>
<comment type="caution">
    <text evidence="3">The sequence shown here is derived from an EMBL/GenBank/DDBJ whole genome shotgun (WGS) entry which is preliminary data.</text>
</comment>
<accession>A0A6I4U7D5</accession>